<dbReference type="InParanoid" id="D8UE37"/>
<sequence length="268" mass="27756">MGEYTKGLLPSSVPVAEAVLILGITLSVLSVLVLLVVLATLWLPVVGMSISLVTKRHFPAVAFVAAGAVFIAVHAVLAVRQFCWCCCAGAAFKGSSTENPKSALLKSPTSGDTHAQQGRLDSPTGSADPAGLEGRNPFHATYGMLPGSSVFAYQIFIPGAEDQLQPGGGGGGGESVWGQSKSSRHGSPGSEGRSHGTEHGRISVQQREVEQRLRGGGRVRGGAAAWHLKPHTALAVVVDATDGNAFDVSIAALLNCRRRKNKAVSKAS</sequence>
<feature type="region of interest" description="Disordered" evidence="1">
    <location>
        <begin position="95"/>
        <end position="133"/>
    </location>
</feature>
<evidence type="ECO:0000256" key="1">
    <source>
        <dbReference type="SAM" id="MobiDB-lite"/>
    </source>
</evidence>
<keyword evidence="2" id="KW-0812">Transmembrane</keyword>
<dbReference type="RefSeq" id="XP_002956932.1">
    <property type="nucleotide sequence ID" value="XM_002956886.1"/>
</dbReference>
<evidence type="ECO:0000256" key="2">
    <source>
        <dbReference type="SAM" id="Phobius"/>
    </source>
</evidence>
<protein>
    <submittedName>
        <fullName evidence="3">Uncharacterized protein</fullName>
    </submittedName>
</protein>
<evidence type="ECO:0000313" key="3">
    <source>
        <dbReference type="EMBL" id="EFJ42057.1"/>
    </source>
</evidence>
<dbReference type="KEGG" id="vcn:VOLCADRAFT_97967"/>
<keyword evidence="4" id="KW-1185">Reference proteome</keyword>
<name>D8UE37_VOLCA</name>
<feature type="compositionally biased region" description="Gly residues" evidence="1">
    <location>
        <begin position="166"/>
        <end position="175"/>
    </location>
</feature>
<feature type="compositionally biased region" description="Polar residues" evidence="1">
    <location>
        <begin position="107"/>
        <end position="116"/>
    </location>
</feature>
<feature type="transmembrane region" description="Helical" evidence="2">
    <location>
        <begin position="20"/>
        <end position="46"/>
    </location>
</feature>
<dbReference type="OrthoDB" id="551848at2759"/>
<evidence type="ECO:0000313" key="4">
    <source>
        <dbReference type="Proteomes" id="UP000001058"/>
    </source>
</evidence>
<keyword evidence="2" id="KW-0472">Membrane</keyword>
<accession>D8UE37</accession>
<feature type="transmembrane region" description="Helical" evidence="2">
    <location>
        <begin position="58"/>
        <end position="77"/>
    </location>
</feature>
<reference evidence="3 4" key="1">
    <citation type="journal article" date="2010" name="Science">
        <title>Genomic analysis of organismal complexity in the multicellular green alga Volvox carteri.</title>
        <authorList>
            <person name="Prochnik S.E."/>
            <person name="Umen J."/>
            <person name="Nedelcu A.M."/>
            <person name="Hallmann A."/>
            <person name="Miller S.M."/>
            <person name="Nishii I."/>
            <person name="Ferris P."/>
            <person name="Kuo A."/>
            <person name="Mitros T."/>
            <person name="Fritz-Laylin L.K."/>
            <person name="Hellsten U."/>
            <person name="Chapman J."/>
            <person name="Simakov O."/>
            <person name="Rensing S.A."/>
            <person name="Terry A."/>
            <person name="Pangilinan J."/>
            <person name="Kapitonov V."/>
            <person name="Jurka J."/>
            <person name="Salamov A."/>
            <person name="Shapiro H."/>
            <person name="Schmutz J."/>
            <person name="Grimwood J."/>
            <person name="Lindquist E."/>
            <person name="Lucas S."/>
            <person name="Grigoriev I.V."/>
            <person name="Schmitt R."/>
            <person name="Kirk D."/>
            <person name="Rokhsar D.S."/>
        </authorList>
    </citation>
    <scope>NUCLEOTIDE SEQUENCE [LARGE SCALE GENOMIC DNA]</scope>
    <source>
        <strain evidence="4">f. Nagariensis / Eve</strain>
    </source>
</reference>
<organism evidence="4">
    <name type="scientific">Volvox carteri f. nagariensis</name>
    <dbReference type="NCBI Taxonomy" id="3068"/>
    <lineage>
        <taxon>Eukaryota</taxon>
        <taxon>Viridiplantae</taxon>
        <taxon>Chlorophyta</taxon>
        <taxon>core chlorophytes</taxon>
        <taxon>Chlorophyceae</taxon>
        <taxon>CS clade</taxon>
        <taxon>Chlamydomonadales</taxon>
        <taxon>Volvocaceae</taxon>
        <taxon>Volvox</taxon>
    </lineage>
</organism>
<feature type="compositionally biased region" description="Basic and acidic residues" evidence="1">
    <location>
        <begin position="192"/>
        <end position="207"/>
    </location>
</feature>
<gene>
    <name evidence="3" type="ORF">VOLCADRAFT_97967</name>
</gene>
<keyword evidence="2" id="KW-1133">Transmembrane helix</keyword>
<dbReference type="GeneID" id="9622668"/>
<dbReference type="Proteomes" id="UP000001058">
    <property type="component" value="Unassembled WGS sequence"/>
</dbReference>
<proteinExistence type="predicted"/>
<feature type="region of interest" description="Disordered" evidence="1">
    <location>
        <begin position="163"/>
        <end position="207"/>
    </location>
</feature>
<dbReference type="EMBL" id="GL378387">
    <property type="protein sequence ID" value="EFJ42057.1"/>
    <property type="molecule type" value="Genomic_DNA"/>
</dbReference>
<dbReference type="AlphaFoldDB" id="D8UE37"/>